<comment type="caution">
    <text evidence="3">The sequence shown here is derived from an EMBL/GenBank/DDBJ whole genome shotgun (WGS) entry which is preliminary data.</text>
</comment>
<protein>
    <recommendedName>
        <fullName evidence="2">DUF4283 domain-containing protein</fullName>
    </recommendedName>
</protein>
<organism evidence="3 4">
    <name type="scientific">Carnegiea gigantea</name>
    <dbReference type="NCBI Taxonomy" id="171969"/>
    <lineage>
        <taxon>Eukaryota</taxon>
        <taxon>Viridiplantae</taxon>
        <taxon>Streptophyta</taxon>
        <taxon>Embryophyta</taxon>
        <taxon>Tracheophyta</taxon>
        <taxon>Spermatophyta</taxon>
        <taxon>Magnoliopsida</taxon>
        <taxon>eudicotyledons</taxon>
        <taxon>Gunneridae</taxon>
        <taxon>Pentapetalae</taxon>
        <taxon>Caryophyllales</taxon>
        <taxon>Cactineae</taxon>
        <taxon>Cactaceae</taxon>
        <taxon>Cactoideae</taxon>
        <taxon>Echinocereeae</taxon>
        <taxon>Carnegiea</taxon>
    </lineage>
</organism>
<feature type="region of interest" description="Disordered" evidence="1">
    <location>
        <begin position="1"/>
        <end position="33"/>
    </location>
</feature>
<dbReference type="Pfam" id="PF14111">
    <property type="entry name" value="DUF4283"/>
    <property type="match status" value="1"/>
</dbReference>
<dbReference type="EMBL" id="JAKOGI010002175">
    <property type="protein sequence ID" value="KAJ8422697.1"/>
    <property type="molecule type" value="Genomic_DNA"/>
</dbReference>
<name>A0A9Q1GNS8_9CARY</name>
<evidence type="ECO:0000259" key="2">
    <source>
        <dbReference type="Pfam" id="PF14111"/>
    </source>
</evidence>
<dbReference type="PANTHER" id="PTHR33233:SF17">
    <property type="entry name" value="DUF4283 DOMAIN-CONTAINING PROTEIN"/>
    <property type="match status" value="1"/>
</dbReference>
<gene>
    <name evidence="3" type="ORF">Cgig2_031931</name>
</gene>
<dbReference type="InterPro" id="IPR025558">
    <property type="entry name" value="DUF4283"/>
</dbReference>
<dbReference type="PANTHER" id="PTHR33233">
    <property type="entry name" value="ENDONUCLEASE/EXONUCLEASE/PHOSPHATASE"/>
    <property type="match status" value="1"/>
</dbReference>
<dbReference type="AlphaFoldDB" id="A0A9Q1GNS8"/>
<evidence type="ECO:0000313" key="4">
    <source>
        <dbReference type="Proteomes" id="UP001153076"/>
    </source>
</evidence>
<reference evidence="3" key="1">
    <citation type="submission" date="2022-04" db="EMBL/GenBank/DDBJ databases">
        <title>Carnegiea gigantea Genome sequencing and assembly v2.</title>
        <authorList>
            <person name="Copetti D."/>
            <person name="Sanderson M.J."/>
            <person name="Burquez A."/>
            <person name="Wojciechowski M.F."/>
        </authorList>
    </citation>
    <scope>NUCLEOTIDE SEQUENCE</scope>
    <source>
        <strain evidence="3">SGP5-SGP5p</strain>
        <tissue evidence="3">Aerial part</tissue>
    </source>
</reference>
<feature type="domain" description="DUF4283" evidence="2">
    <location>
        <begin position="105"/>
        <end position="184"/>
    </location>
</feature>
<accession>A0A9Q1GNS8</accession>
<dbReference type="OrthoDB" id="425619at2759"/>
<feature type="compositionally biased region" description="Basic residues" evidence="1">
    <location>
        <begin position="1"/>
        <end position="11"/>
    </location>
</feature>
<evidence type="ECO:0000313" key="3">
    <source>
        <dbReference type="EMBL" id="KAJ8422697.1"/>
    </source>
</evidence>
<sequence>MARGGRRGRPKVLREITAKPISPPASQEAENPIDGNISRVLTISPQQLNETVPVREQSANRMRPSYAPMVDANEGTSLEFIPVTEINGIKCAKFVEEDVAQEIAYWQNAVRCCVLGVNPLIEVIDGYVRRIWTGYEIDKVLLIKKGLYLVRFNELKDAMVVAQKGVFHFDQKPFIVRTWNPEMDINIDTITSLPIWIQLHELDIKYWGLQSLSKIRSILGIPLKTDKYTKDKSMRKYARLLVEMPLEGHFPEYIENGELNYHRQHLKVNISKNRCLSKLMRKPVTRHTARHQILSNVGQGSSTPATEKLLANTFSALMEAEAVQAKEGEGEHTPNG</sequence>
<proteinExistence type="predicted"/>
<keyword evidence="4" id="KW-1185">Reference proteome</keyword>
<dbReference type="Proteomes" id="UP001153076">
    <property type="component" value="Unassembled WGS sequence"/>
</dbReference>
<evidence type="ECO:0000256" key="1">
    <source>
        <dbReference type="SAM" id="MobiDB-lite"/>
    </source>
</evidence>